<sequence length="98" mass="10373">MGKTAQGLTQMPVSGLQNKDHVSAVFPGLNTVQESGLPASGLLQGMDHGKWGPGCLTSIHIIQKKNVTVQITSTLQATHVIRLLAQVLGTNSRFLNGQ</sequence>
<keyword evidence="2" id="KW-1185">Reference proteome</keyword>
<evidence type="ECO:0000313" key="1">
    <source>
        <dbReference type="EMBL" id="KAG8567622.1"/>
    </source>
</evidence>
<evidence type="ECO:0000313" key="2">
    <source>
        <dbReference type="Proteomes" id="UP000824782"/>
    </source>
</evidence>
<gene>
    <name evidence="1" type="ORF">GDO81_013714</name>
</gene>
<protein>
    <submittedName>
        <fullName evidence="1">Uncharacterized protein</fullName>
    </submittedName>
</protein>
<dbReference type="AlphaFoldDB" id="A0AAV7B520"/>
<accession>A0AAV7B520</accession>
<dbReference type="Proteomes" id="UP000824782">
    <property type="component" value="Unassembled WGS sequence"/>
</dbReference>
<dbReference type="EMBL" id="WNYA01000006">
    <property type="protein sequence ID" value="KAG8567622.1"/>
    <property type="molecule type" value="Genomic_DNA"/>
</dbReference>
<reference evidence="1" key="1">
    <citation type="thesis" date="2020" institute="ProQuest LLC" country="789 East Eisenhower Parkway, Ann Arbor, MI, USA">
        <title>Comparative Genomics and Chromosome Evolution.</title>
        <authorList>
            <person name="Mudd A.B."/>
        </authorList>
    </citation>
    <scope>NUCLEOTIDE SEQUENCE</scope>
    <source>
        <strain evidence="1">237g6f4</strain>
        <tissue evidence="1">Blood</tissue>
    </source>
</reference>
<proteinExistence type="predicted"/>
<name>A0AAV7B520_ENGPU</name>
<organism evidence="1 2">
    <name type="scientific">Engystomops pustulosus</name>
    <name type="common">Tungara frog</name>
    <name type="synonym">Physalaemus pustulosus</name>
    <dbReference type="NCBI Taxonomy" id="76066"/>
    <lineage>
        <taxon>Eukaryota</taxon>
        <taxon>Metazoa</taxon>
        <taxon>Chordata</taxon>
        <taxon>Craniata</taxon>
        <taxon>Vertebrata</taxon>
        <taxon>Euteleostomi</taxon>
        <taxon>Amphibia</taxon>
        <taxon>Batrachia</taxon>
        <taxon>Anura</taxon>
        <taxon>Neobatrachia</taxon>
        <taxon>Hyloidea</taxon>
        <taxon>Leptodactylidae</taxon>
        <taxon>Leiuperinae</taxon>
        <taxon>Engystomops</taxon>
    </lineage>
</organism>
<comment type="caution">
    <text evidence="1">The sequence shown here is derived from an EMBL/GenBank/DDBJ whole genome shotgun (WGS) entry which is preliminary data.</text>
</comment>